<sequence length="91" mass="10375">MINYKYTDTYGQDSRVRVPYKRNYVCRHFIHQESRRVLFIFNTVTGETACCHPPPPRPPPADPAAHTPAARRPRPPPAADTPAVYTVDISR</sequence>
<dbReference type="EMBL" id="BGZK01000546">
    <property type="protein sequence ID" value="GBP49516.1"/>
    <property type="molecule type" value="Genomic_DNA"/>
</dbReference>
<keyword evidence="3" id="KW-1185">Reference proteome</keyword>
<comment type="caution">
    <text evidence="2">The sequence shown here is derived from an EMBL/GenBank/DDBJ whole genome shotgun (WGS) entry which is preliminary data.</text>
</comment>
<reference evidence="2 3" key="1">
    <citation type="journal article" date="2019" name="Commun. Biol.">
        <title>The bagworm genome reveals a unique fibroin gene that provides high tensile strength.</title>
        <authorList>
            <person name="Kono N."/>
            <person name="Nakamura H."/>
            <person name="Ohtoshi R."/>
            <person name="Tomita M."/>
            <person name="Numata K."/>
            <person name="Arakawa K."/>
        </authorList>
    </citation>
    <scope>NUCLEOTIDE SEQUENCE [LARGE SCALE GENOMIC DNA]</scope>
</reference>
<evidence type="ECO:0000313" key="3">
    <source>
        <dbReference type="Proteomes" id="UP000299102"/>
    </source>
</evidence>
<feature type="compositionally biased region" description="Pro residues" evidence="1">
    <location>
        <begin position="53"/>
        <end position="62"/>
    </location>
</feature>
<gene>
    <name evidence="2" type="ORF">EVAR_45492_1</name>
</gene>
<feature type="region of interest" description="Disordered" evidence="1">
    <location>
        <begin position="53"/>
        <end position="91"/>
    </location>
</feature>
<name>A0A4C1WDP1_EUMVA</name>
<organism evidence="2 3">
    <name type="scientific">Eumeta variegata</name>
    <name type="common">Bagworm moth</name>
    <name type="synonym">Eumeta japonica</name>
    <dbReference type="NCBI Taxonomy" id="151549"/>
    <lineage>
        <taxon>Eukaryota</taxon>
        <taxon>Metazoa</taxon>
        <taxon>Ecdysozoa</taxon>
        <taxon>Arthropoda</taxon>
        <taxon>Hexapoda</taxon>
        <taxon>Insecta</taxon>
        <taxon>Pterygota</taxon>
        <taxon>Neoptera</taxon>
        <taxon>Endopterygota</taxon>
        <taxon>Lepidoptera</taxon>
        <taxon>Glossata</taxon>
        <taxon>Ditrysia</taxon>
        <taxon>Tineoidea</taxon>
        <taxon>Psychidae</taxon>
        <taxon>Oiketicinae</taxon>
        <taxon>Eumeta</taxon>
    </lineage>
</organism>
<evidence type="ECO:0000256" key="1">
    <source>
        <dbReference type="SAM" id="MobiDB-lite"/>
    </source>
</evidence>
<protein>
    <submittedName>
        <fullName evidence="2">Uncharacterized protein</fullName>
    </submittedName>
</protein>
<dbReference type="AlphaFoldDB" id="A0A4C1WDP1"/>
<dbReference type="Proteomes" id="UP000299102">
    <property type="component" value="Unassembled WGS sequence"/>
</dbReference>
<proteinExistence type="predicted"/>
<accession>A0A4C1WDP1</accession>
<evidence type="ECO:0000313" key="2">
    <source>
        <dbReference type="EMBL" id="GBP49516.1"/>
    </source>
</evidence>